<feature type="domain" description="DUF6534" evidence="2">
    <location>
        <begin position="167"/>
        <end position="251"/>
    </location>
</feature>
<feature type="transmembrane region" description="Helical" evidence="1">
    <location>
        <begin position="86"/>
        <end position="109"/>
    </location>
</feature>
<dbReference type="GeneID" id="37044837"/>
<dbReference type="OrthoDB" id="3265526at2759"/>
<dbReference type="Pfam" id="PF20152">
    <property type="entry name" value="DUF6534"/>
    <property type="match status" value="1"/>
</dbReference>
<dbReference type="STRING" id="215250.A0A316YD70"/>
<dbReference type="AlphaFoldDB" id="A0A316YD70"/>
<feature type="transmembrane region" description="Helical" evidence="1">
    <location>
        <begin position="6"/>
        <end position="33"/>
    </location>
</feature>
<dbReference type="PANTHER" id="PTHR40465:SF1">
    <property type="entry name" value="DUF6534 DOMAIN-CONTAINING PROTEIN"/>
    <property type="match status" value="1"/>
</dbReference>
<accession>A0A316YD70</accession>
<dbReference type="EMBL" id="KZ819642">
    <property type="protein sequence ID" value="PWN86794.1"/>
    <property type="molecule type" value="Genomic_DNA"/>
</dbReference>
<reference evidence="3 4" key="1">
    <citation type="journal article" date="2018" name="Mol. Biol. Evol.">
        <title>Broad Genomic Sampling Reveals a Smut Pathogenic Ancestry of the Fungal Clade Ustilaginomycotina.</title>
        <authorList>
            <person name="Kijpornyongpan T."/>
            <person name="Mondo S.J."/>
            <person name="Barry K."/>
            <person name="Sandor L."/>
            <person name="Lee J."/>
            <person name="Lipzen A."/>
            <person name="Pangilinan J."/>
            <person name="LaButti K."/>
            <person name="Hainaut M."/>
            <person name="Henrissat B."/>
            <person name="Grigoriev I.V."/>
            <person name="Spatafora J.W."/>
            <person name="Aime M.C."/>
        </authorList>
    </citation>
    <scope>NUCLEOTIDE SEQUENCE [LARGE SCALE GENOMIC DNA]</scope>
    <source>
        <strain evidence="3 4">MCA 4198</strain>
    </source>
</reference>
<gene>
    <name evidence="3" type="ORF">FA10DRAFT_269896</name>
</gene>
<keyword evidence="1" id="KW-0472">Membrane</keyword>
<keyword evidence="1" id="KW-1133">Transmembrane helix</keyword>
<dbReference type="InParanoid" id="A0A316YD70"/>
<keyword evidence="1" id="KW-0812">Transmembrane</keyword>
<evidence type="ECO:0000313" key="4">
    <source>
        <dbReference type="Proteomes" id="UP000245768"/>
    </source>
</evidence>
<feature type="transmembrane region" description="Helical" evidence="1">
    <location>
        <begin position="234"/>
        <end position="254"/>
    </location>
</feature>
<name>A0A316YD70_9BASI</name>
<dbReference type="Proteomes" id="UP000245768">
    <property type="component" value="Unassembled WGS sequence"/>
</dbReference>
<proteinExistence type="predicted"/>
<organism evidence="3 4">
    <name type="scientific">Acaromyces ingoldii</name>
    <dbReference type="NCBI Taxonomy" id="215250"/>
    <lineage>
        <taxon>Eukaryota</taxon>
        <taxon>Fungi</taxon>
        <taxon>Dikarya</taxon>
        <taxon>Basidiomycota</taxon>
        <taxon>Ustilaginomycotina</taxon>
        <taxon>Exobasidiomycetes</taxon>
        <taxon>Exobasidiales</taxon>
        <taxon>Cryptobasidiaceae</taxon>
        <taxon>Acaromyces</taxon>
    </lineage>
</organism>
<evidence type="ECO:0000259" key="2">
    <source>
        <dbReference type="Pfam" id="PF20152"/>
    </source>
</evidence>
<feature type="transmembrane region" description="Helical" evidence="1">
    <location>
        <begin position="45"/>
        <end position="66"/>
    </location>
</feature>
<evidence type="ECO:0000313" key="3">
    <source>
        <dbReference type="EMBL" id="PWN86794.1"/>
    </source>
</evidence>
<keyword evidence="4" id="KW-1185">Reference proteome</keyword>
<feature type="transmembrane region" description="Helical" evidence="1">
    <location>
        <begin position="200"/>
        <end position="222"/>
    </location>
</feature>
<feature type="transmembrane region" description="Helical" evidence="1">
    <location>
        <begin position="121"/>
        <end position="140"/>
    </location>
</feature>
<feature type="transmembrane region" description="Helical" evidence="1">
    <location>
        <begin position="160"/>
        <end position="180"/>
    </location>
</feature>
<evidence type="ECO:0000256" key="1">
    <source>
        <dbReference type="SAM" id="Phobius"/>
    </source>
</evidence>
<protein>
    <recommendedName>
        <fullName evidence="2">DUF6534 domain-containing protein</fullName>
    </recommendedName>
</protein>
<dbReference type="PANTHER" id="PTHR40465">
    <property type="entry name" value="CHROMOSOME 1, WHOLE GENOME SHOTGUN SEQUENCE"/>
    <property type="match status" value="1"/>
</dbReference>
<dbReference type="InterPro" id="IPR045339">
    <property type="entry name" value="DUF6534"/>
</dbReference>
<dbReference type="RefSeq" id="XP_025373992.1">
    <property type="nucleotide sequence ID" value="XM_025522921.1"/>
</dbReference>
<sequence length="276" mass="30497">MSSVDLSLGCFFIGMVLNVWLYGVVCLQLLVYFYHFRQDVKILKAAVTVLFLATTLNTVLTISFVYDDLVSNFGSATYSAAASPSFAALSTTTSFVALLVQLLSAWRIWRLSDREYFLDHAMPTVIAVVSIVSFACAVWTTVEVTRVKAFADFQVFRVAVGVWLGMAAFADVLITSSLIAKLSATRSGVDRIDKSVRVMVHIVFQTGLATTAFAVVDLILYLCSTATLDMIFNFPLANLYMLSLLSTLNARITLRQSWRESLHLDSGRASESPTFR</sequence>